<dbReference type="EMBL" id="FP929130">
    <property type="protein sequence ID" value="CBX96769.1"/>
    <property type="molecule type" value="Genomic_DNA"/>
</dbReference>
<keyword evidence="3" id="KW-1185">Reference proteome</keyword>
<feature type="compositionally biased region" description="Basic and acidic residues" evidence="1">
    <location>
        <begin position="484"/>
        <end position="495"/>
    </location>
</feature>
<proteinExistence type="predicted"/>
<dbReference type="InParanoid" id="E4ZZH4"/>
<dbReference type="AlphaFoldDB" id="E4ZZH4"/>
<organism evidence="3">
    <name type="scientific">Leptosphaeria maculans (strain JN3 / isolate v23.1.3 / race Av1-4-5-6-7-8)</name>
    <name type="common">Blackleg fungus</name>
    <name type="synonym">Phoma lingam</name>
    <dbReference type="NCBI Taxonomy" id="985895"/>
    <lineage>
        <taxon>Eukaryota</taxon>
        <taxon>Fungi</taxon>
        <taxon>Dikarya</taxon>
        <taxon>Ascomycota</taxon>
        <taxon>Pezizomycotina</taxon>
        <taxon>Dothideomycetes</taxon>
        <taxon>Pleosporomycetidae</taxon>
        <taxon>Pleosporales</taxon>
        <taxon>Pleosporineae</taxon>
        <taxon>Leptosphaeriaceae</taxon>
        <taxon>Plenodomus</taxon>
        <taxon>Plenodomus lingam/Leptosphaeria maculans species complex</taxon>
    </lineage>
</organism>
<feature type="compositionally biased region" description="Low complexity" evidence="1">
    <location>
        <begin position="200"/>
        <end position="212"/>
    </location>
</feature>
<feature type="region of interest" description="Disordered" evidence="1">
    <location>
        <begin position="300"/>
        <end position="321"/>
    </location>
</feature>
<dbReference type="Proteomes" id="UP000002668">
    <property type="component" value="Genome"/>
</dbReference>
<feature type="region of interest" description="Disordered" evidence="1">
    <location>
        <begin position="412"/>
        <end position="434"/>
    </location>
</feature>
<protein>
    <submittedName>
        <fullName evidence="2">Predicted protein</fullName>
    </submittedName>
</protein>
<feature type="region of interest" description="Disordered" evidence="1">
    <location>
        <begin position="1"/>
        <end position="22"/>
    </location>
</feature>
<feature type="region of interest" description="Disordered" evidence="1">
    <location>
        <begin position="173"/>
        <end position="212"/>
    </location>
</feature>
<dbReference type="VEuPathDB" id="FungiDB:LEMA_P099000.1"/>
<dbReference type="OMA" id="WPFFDRN"/>
<evidence type="ECO:0000313" key="3">
    <source>
        <dbReference type="Proteomes" id="UP000002668"/>
    </source>
</evidence>
<feature type="compositionally biased region" description="Polar residues" evidence="1">
    <location>
        <begin position="309"/>
        <end position="321"/>
    </location>
</feature>
<accession>E4ZZH4</accession>
<feature type="compositionally biased region" description="Polar residues" evidence="1">
    <location>
        <begin position="7"/>
        <end position="21"/>
    </location>
</feature>
<dbReference type="OrthoDB" id="3786824at2759"/>
<gene>
    <name evidence="2" type="ORF">LEMA_P099000.1</name>
</gene>
<evidence type="ECO:0000313" key="2">
    <source>
        <dbReference type="EMBL" id="CBX96769.1"/>
    </source>
</evidence>
<dbReference type="HOGENOM" id="CLU_378626_0_0_1"/>
<name>E4ZZH4_LEPMJ</name>
<feature type="region of interest" description="Disordered" evidence="1">
    <location>
        <begin position="477"/>
        <end position="505"/>
    </location>
</feature>
<evidence type="ECO:0000256" key="1">
    <source>
        <dbReference type="SAM" id="MobiDB-lite"/>
    </source>
</evidence>
<sequence length="693" mass="76239">MVPPTDISYNPSRSNAPSSSLPEHMHGLIDLATLADMNRFLGESLSQDDLALAGWIKENFLYEPLQQTSRPVRTPEGFNKLDHAYRRVRSLTNKVQDKWPFFDQNFKAMSTSTVRNNSRGEISPGVMFQHKHGAAQVNGGNPTNASPTPELQVPFGAHQLGRNRFQRKDPVDFSEHELAPPPSKLLTPPKSSPEKVGQFTSSSSSPSLQSTTVDPTKFVGLIQYTDMIYNPSRQPSSQPEAVILDGKQIACDASHDIVPIQTDNDPERNTNDLRAAGVGSDLTALRNPNVGNIRAKSKSIMGTKARPATTPSSVSIPANSYDSMPTVQSPYNPFKTEYIENNEATGLPFLGLTLVVHDEETADVVVKPEKPRVRFSDVISEDSSSSYSLAVESDPVVSNLDRLPPKSLRRAIKRKSMSSSQTISRKRARSSKLGDASVAFGRDATIGADIAQEDEKIGVITRRSTRRSVAAENDMRTIAKIKKTKDEPDRNNEEPKFEDEDATMVDVEAERSTTGQEKLTPISSLKASKALPKVVPRSTSQPSVPEASIPVDKSASRIFAPGLQMSPTQETASSFTQVPQLHTPPSIAIDVQQTVPTKSEVGKVEYFARVHTTTGPREISISADKIKDEDKQLLKKYAVFVSKKESAVIDFDVYREIYVSANMDATKSLFCCYYNGDFWPFFFLAITKVAKVA</sequence>
<reference evidence="3" key="1">
    <citation type="journal article" date="2011" name="Nat. Commun.">
        <title>Effector diversification within compartments of the Leptosphaeria maculans genome affected by Repeat-Induced Point mutations.</title>
        <authorList>
            <person name="Rouxel T."/>
            <person name="Grandaubert J."/>
            <person name="Hane J.K."/>
            <person name="Hoede C."/>
            <person name="van de Wouw A.P."/>
            <person name="Couloux A."/>
            <person name="Dominguez V."/>
            <person name="Anthouard V."/>
            <person name="Bally P."/>
            <person name="Bourras S."/>
            <person name="Cozijnsen A.J."/>
            <person name="Ciuffetti L.M."/>
            <person name="Degrave A."/>
            <person name="Dilmaghani A."/>
            <person name="Duret L."/>
            <person name="Fudal I."/>
            <person name="Goodwin S.B."/>
            <person name="Gout L."/>
            <person name="Glaser N."/>
            <person name="Linglin J."/>
            <person name="Kema G.H.J."/>
            <person name="Lapalu N."/>
            <person name="Lawrence C.B."/>
            <person name="May K."/>
            <person name="Meyer M."/>
            <person name="Ollivier B."/>
            <person name="Poulain J."/>
            <person name="Schoch C.L."/>
            <person name="Simon A."/>
            <person name="Spatafora J.W."/>
            <person name="Stachowiak A."/>
            <person name="Turgeon B.G."/>
            <person name="Tyler B.M."/>
            <person name="Vincent D."/>
            <person name="Weissenbach J."/>
            <person name="Amselem J."/>
            <person name="Quesneville H."/>
            <person name="Oliver R.P."/>
            <person name="Wincker P."/>
            <person name="Balesdent M.-H."/>
            <person name="Howlett B.J."/>
        </authorList>
    </citation>
    <scope>NUCLEOTIDE SEQUENCE [LARGE SCALE GENOMIC DNA]</scope>
    <source>
        <strain evidence="3">JN3 / isolate v23.1.3 / race Av1-4-5-6-7-8</strain>
    </source>
</reference>
<dbReference type="eggNOG" id="ENOG502T49A">
    <property type="taxonomic scope" value="Eukaryota"/>
</dbReference>